<accession>A0A183TUK9</accession>
<organism evidence="1">
    <name type="scientific">Schistocephalus solidus</name>
    <name type="common">Tapeworm</name>
    <dbReference type="NCBI Taxonomy" id="70667"/>
    <lineage>
        <taxon>Eukaryota</taxon>
        <taxon>Metazoa</taxon>
        <taxon>Spiralia</taxon>
        <taxon>Lophotrochozoa</taxon>
        <taxon>Platyhelminthes</taxon>
        <taxon>Cestoda</taxon>
        <taxon>Eucestoda</taxon>
        <taxon>Diphyllobothriidea</taxon>
        <taxon>Diphyllobothriidae</taxon>
        <taxon>Schistocephalus</taxon>
    </lineage>
</organism>
<name>A0A183TUK9_SCHSO</name>
<protein>
    <submittedName>
        <fullName evidence="1">Mediator of RNA polymerase II transcription subunit 24</fullName>
    </submittedName>
</protein>
<evidence type="ECO:0000313" key="1">
    <source>
        <dbReference type="WBParaSite" id="SSLN_0002090201-mRNA-1"/>
    </source>
</evidence>
<reference evidence="1" key="1">
    <citation type="submission" date="2016-06" db="UniProtKB">
        <authorList>
            <consortium name="WormBaseParasite"/>
        </authorList>
    </citation>
    <scope>IDENTIFICATION</scope>
</reference>
<dbReference type="AlphaFoldDB" id="A0A183TUK9"/>
<dbReference type="WBParaSite" id="SSLN_0002090201-mRNA-1">
    <property type="protein sequence ID" value="SSLN_0002090201-mRNA-1"/>
    <property type="gene ID" value="SSLN_0002090201"/>
</dbReference>
<proteinExistence type="predicted"/>
<sequence>LVSAPRIYSSLKELKNRPLEMNEALATSLASAGGEEVLSAFLRRMFNTCKNCASDKHLIECLVLVCEFLVGLLEPLLHRGKISLSLAFNSFI</sequence>